<accession>A0A8X8KE33</accession>
<reference evidence="3" key="1">
    <citation type="submission" date="2021-07" db="EMBL/GenBank/DDBJ databases">
        <authorList>
            <person name="Fernandez M."/>
            <person name="Pereira P."/>
            <person name="Torres Tejerizo G.A."/>
            <person name="Gonzalez P."/>
            <person name="Agostini E."/>
        </authorList>
    </citation>
    <scope>NUCLEOTIDE SEQUENCE</scope>
    <source>
        <strain evidence="3">SFC 500-1A</strain>
    </source>
</reference>
<feature type="domain" description="Tape measure protein N-terminal" evidence="2">
    <location>
        <begin position="12"/>
        <end position="201"/>
    </location>
</feature>
<evidence type="ECO:0000259" key="2">
    <source>
        <dbReference type="Pfam" id="PF20155"/>
    </source>
</evidence>
<gene>
    <name evidence="3" type="ORF">KW868_02725</name>
</gene>
<dbReference type="EMBL" id="JAHWXT010000001">
    <property type="protein sequence ID" value="MCF0263390.1"/>
    <property type="molecule type" value="Genomic_DNA"/>
</dbReference>
<dbReference type="Pfam" id="PF20155">
    <property type="entry name" value="TMP_3"/>
    <property type="match status" value="1"/>
</dbReference>
<dbReference type="Gene3D" id="1.10.530.10">
    <property type="match status" value="1"/>
</dbReference>
<dbReference type="RefSeq" id="WP_234622641.1">
    <property type="nucleotide sequence ID" value="NZ_JAHWXT010000001.1"/>
</dbReference>
<name>A0A8X8KE33_ACIGI</name>
<keyword evidence="1" id="KW-0175">Coiled coil</keyword>
<dbReference type="InterPro" id="IPR013491">
    <property type="entry name" value="Tape_meas_N"/>
</dbReference>
<organism evidence="3 4">
    <name type="scientific">Acinetobacter guillouiae</name>
    <name type="common">Acinetobacter genomosp. 11</name>
    <dbReference type="NCBI Taxonomy" id="106649"/>
    <lineage>
        <taxon>Bacteria</taxon>
        <taxon>Pseudomonadati</taxon>
        <taxon>Pseudomonadota</taxon>
        <taxon>Gammaproteobacteria</taxon>
        <taxon>Moraxellales</taxon>
        <taxon>Moraxellaceae</taxon>
        <taxon>Acinetobacter</taxon>
    </lineage>
</organism>
<comment type="caution">
    <text evidence="3">The sequence shown here is derived from an EMBL/GenBank/DDBJ whole genome shotgun (WGS) entry which is preliminary data.</text>
</comment>
<dbReference type="Proteomes" id="UP000887320">
    <property type="component" value="Unassembled WGS sequence"/>
</dbReference>
<proteinExistence type="predicted"/>
<protein>
    <submittedName>
        <fullName evidence="3">Tape measure protein</fullName>
    </submittedName>
</protein>
<evidence type="ECO:0000313" key="4">
    <source>
        <dbReference type="Proteomes" id="UP000887320"/>
    </source>
</evidence>
<sequence>MAALGAFSLSQLSGYADGYIGLQNRLKLVTNSQKELTQATEDTYRISQVTASSWDSTAQVYQRFAQNAKSLGIDLKQAATLTETVSKAIAISGGSAASAEAALIQFGQALSSGVLRGEEFASISEQAGGLRDAIAKGLNLSVKDLRAWAENGKLTTDVVIKALEKSKASVDDLFGKTDFTGAQGWQLIQDAAMKTVGEFSKATGASKAMFESLKALSENMELVSKVALVGAAYITGSYVPALLSSVAAGYTKIKQLTEQTAMQYAVIQAEKLASASALARAETQLANIQATLTALSAEKALEAQRLKSQITDVGRIASTTRMAQLRQVESQVTAELTLAETALTNARSRSTAAAAASTITSRGLLSVLGGPVGLGITAASVAAGFLLMRDSSKDTQSALEEQGLSVEELKVKYSQLNAEQLKLKALGASDAIEAENEKIRTLFITLERYISDLNGQGNTDRANALQQYLEDLKVGGDRARNAFARLEKQRVVNPEDIAYAAKMGAAVKSSTNEVDKQNQILSIASNKHLDHAKAAKTGAEGVGKVGIEAVSAAAKVKNLGEEVQKFINDSLNSTTDNLRKYQLISQGYTTATADMILAAEKAEGVNGTGGPLSVLSSSVLATQILSQKKLTDLVDERTEAEKKVNDELKKRKELLEKTVNSKTIDSVIGRGEGGYNSVNLGQKYAYKSGTRNLTDMTVSQVLAAQNKKEFNTAGKYQLLSSTLKGAVDAGIVSTAEKFNREVQERILQQYLLTAKKDRGAIEDFIRGKNDNIIAANIDAAKEFASIASPVTGRSHYDGKANNKARISVKEAQNALKASRELYTQAIASGKSAEEAWKAAFSGSISFVEGSEAQKGLEQLATYKEKLAEDRTALIEHYSLWQKLENDNAKQVKDIQEKFANDPAVRDRLLALQSKAYQEDVENYIKAGDDRVKADYQATQEIIAARQTAFDNINNPIYSMRDKGVEARAQASMTPVQYQSWQLNKEQQDGYASLGSDLIDSVNAINESQILSEQEKYDQLEKAHDVYLQNKAHLDAQYDKQAKDLARSQTVDQLNMWGGILSAGQNTFSQLAQSAKDGAGEQSSVYRTMFAMQQAFSIASSMVAAYTAYSTAFADPSAMTLTQKFAGGAAVMAALMPAITTIASVSMQGFATGGHITGKGTGTSDEIPIWASNGEFMIKTAAVKSLGLDNLNFMNETGRLPSDYKFAEGGLIGDVKVLNPNKNNDLMNYLSNSNGRNSQPIVNVHTLPGTSATATTMDDGSLDIRIQQLAQQEVRGAFARMGRSQNSFEAKQTKRAFNVRPNRGG</sequence>
<evidence type="ECO:0000256" key="1">
    <source>
        <dbReference type="SAM" id="Coils"/>
    </source>
</evidence>
<evidence type="ECO:0000313" key="3">
    <source>
        <dbReference type="EMBL" id="MCF0263390.1"/>
    </source>
</evidence>
<feature type="coiled-coil region" evidence="1">
    <location>
        <begin position="399"/>
        <end position="426"/>
    </location>
</feature>
<dbReference type="NCBIfam" id="TIGR02675">
    <property type="entry name" value="tape_meas_nterm"/>
    <property type="match status" value="1"/>
</dbReference>
<feature type="coiled-coil region" evidence="1">
    <location>
        <begin position="630"/>
        <end position="665"/>
    </location>
</feature>